<feature type="compositionally biased region" description="Polar residues" evidence="1">
    <location>
        <begin position="90"/>
        <end position="99"/>
    </location>
</feature>
<feature type="compositionally biased region" description="Low complexity" evidence="1">
    <location>
        <begin position="100"/>
        <end position="116"/>
    </location>
</feature>
<dbReference type="EMBL" id="JAQQWN010000002">
    <property type="protein sequence ID" value="KAK8094443.1"/>
    <property type="molecule type" value="Genomic_DNA"/>
</dbReference>
<keyword evidence="2" id="KW-0812">Transmembrane</keyword>
<evidence type="ECO:0000256" key="1">
    <source>
        <dbReference type="SAM" id="MobiDB-lite"/>
    </source>
</evidence>
<proteinExistence type="predicted"/>
<name>A0ABR1XCV7_9PEZI</name>
<comment type="caution">
    <text evidence="3">The sequence shown here is derived from an EMBL/GenBank/DDBJ whole genome shotgun (WGS) entry which is preliminary data.</text>
</comment>
<evidence type="ECO:0000313" key="3">
    <source>
        <dbReference type="EMBL" id="KAK8094443.1"/>
    </source>
</evidence>
<feature type="region of interest" description="Disordered" evidence="1">
    <location>
        <begin position="47"/>
        <end position="70"/>
    </location>
</feature>
<feature type="region of interest" description="Disordered" evidence="1">
    <location>
        <begin position="90"/>
        <end position="140"/>
    </location>
</feature>
<reference evidence="3 4" key="1">
    <citation type="submission" date="2023-01" db="EMBL/GenBank/DDBJ databases">
        <title>Analysis of 21 Apiospora genomes using comparative genomics revels a genus with tremendous synthesis potential of carbohydrate active enzymes and secondary metabolites.</title>
        <authorList>
            <person name="Sorensen T."/>
        </authorList>
    </citation>
    <scope>NUCLEOTIDE SEQUENCE [LARGE SCALE GENOMIC DNA]</scope>
    <source>
        <strain evidence="3 4">CBS 114990</strain>
    </source>
</reference>
<keyword evidence="2" id="KW-0472">Membrane</keyword>
<protein>
    <submittedName>
        <fullName evidence="3">Uncharacterized protein</fullName>
    </submittedName>
</protein>
<sequence>MAQQQQQQQQQHLPATAAYQNEWPVYPQLKWGHELCPSPHQRPFAPFRNCHKPIPPPRRKTADELAHEAREQEWRDRQIYLTNLRGPQLSSSVLSESRPGSQSDSLSESLSGSDSNQETREEQEQEEGQGQQQHSYRLESTVTQSLSSTRTFALKALDVIAALLDWFYHLVIVLAVALLLVSALLDPAKYFFRRFMLLFMDDAEPNEFRYVLVQNYRGWSVAQPC</sequence>
<keyword evidence="4" id="KW-1185">Reference proteome</keyword>
<evidence type="ECO:0000313" key="4">
    <source>
        <dbReference type="Proteomes" id="UP001433268"/>
    </source>
</evidence>
<feature type="transmembrane region" description="Helical" evidence="2">
    <location>
        <begin position="166"/>
        <end position="185"/>
    </location>
</feature>
<feature type="compositionally biased region" description="Basic and acidic residues" evidence="1">
    <location>
        <begin position="60"/>
        <end position="70"/>
    </location>
</feature>
<accession>A0ABR1XCV7</accession>
<keyword evidence="2" id="KW-1133">Transmembrane helix</keyword>
<gene>
    <name evidence="3" type="ORF">PG997_001128</name>
</gene>
<dbReference type="GeneID" id="92038503"/>
<dbReference type="Proteomes" id="UP001433268">
    <property type="component" value="Unassembled WGS sequence"/>
</dbReference>
<evidence type="ECO:0000256" key="2">
    <source>
        <dbReference type="SAM" id="Phobius"/>
    </source>
</evidence>
<dbReference type="RefSeq" id="XP_066675216.1">
    <property type="nucleotide sequence ID" value="XM_066805443.1"/>
</dbReference>
<organism evidence="3 4">
    <name type="scientific">Apiospora hydei</name>
    <dbReference type="NCBI Taxonomy" id="1337664"/>
    <lineage>
        <taxon>Eukaryota</taxon>
        <taxon>Fungi</taxon>
        <taxon>Dikarya</taxon>
        <taxon>Ascomycota</taxon>
        <taxon>Pezizomycotina</taxon>
        <taxon>Sordariomycetes</taxon>
        <taxon>Xylariomycetidae</taxon>
        <taxon>Amphisphaeriales</taxon>
        <taxon>Apiosporaceae</taxon>
        <taxon>Apiospora</taxon>
    </lineage>
</organism>